<dbReference type="Gene3D" id="3.30.420.40">
    <property type="match status" value="2"/>
</dbReference>
<dbReference type="NCBIfam" id="NF001413">
    <property type="entry name" value="PRK00290.1"/>
    <property type="match status" value="1"/>
</dbReference>
<dbReference type="Pfam" id="PF00012">
    <property type="entry name" value="HSP70"/>
    <property type="match status" value="1"/>
</dbReference>
<dbReference type="Gene3D" id="1.20.1270.10">
    <property type="match status" value="1"/>
</dbReference>
<sequence length="607" mass="67285">MDAKSLKPAIGIDLGTTYTCVAHWKNNRVEIIVNDQGNRTTPSYVAFTDNERLIGDAAYNQAALNPINTVFDAKRLIGRKFRDESVQSDIKLWPFKVTSNSDDRPVIVVASKGEKKQFAPEEISAMVLLKMKQIAETYIGSTVEDAVVTVPAYFNGAQRQATRDAGAIAGLNILRIISEPTAAAIAYGLSNDSGTPGMRNVLVFDLGGGTFDVSIVKIKAGNFEVKATAGDTHLGGEDFDNRMVKYYVDEFKKKHNKDISSNPKAIRRLRTACEKAKRILSSSGETRIDVDALFKGIDFSAKVTRPKFEELNGDLFKKCMETVEKCLVDAQMNKNAVDDIVMVGGSSRIPKVQQMLRELFNGKELCKNINPDEAVAYGAAIQASILSGQTSNDMLKVPHRDLALVEVTPLSLGVVSRGHDMSIIIPRNTPIPTKMNKSYTTVYDDQPAVEIQVLEGERANPKDNNLLGTFKLDLTPAPRGVPKLDICFSMDANGILNVTAQDETSGKEKSIRVTSGRLSSQDIERMIKEAQKFKVEDEEYRKKTAAKVDLENYMLNLKDAVKFSHSSLAYKRKIEEVQQWLNVNQLAQVHEFEKKKDELARFCSQVL</sequence>
<evidence type="ECO:0000313" key="6">
    <source>
        <dbReference type="Proteomes" id="UP001161247"/>
    </source>
</evidence>
<evidence type="ECO:0000313" key="5">
    <source>
        <dbReference type="EMBL" id="CAI9093760.1"/>
    </source>
</evidence>
<comment type="similarity">
    <text evidence="1 4">Belongs to the heat shock protein 70 family.</text>
</comment>
<dbReference type="EMBL" id="OX459119">
    <property type="protein sequence ID" value="CAI9093760.1"/>
    <property type="molecule type" value="Genomic_DNA"/>
</dbReference>
<gene>
    <name evidence="5" type="ORF">OLC1_LOCUS5090</name>
</gene>
<dbReference type="PANTHER" id="PTHR19375">
    <property type="entry name" value="HEAT SHOCK PROTEIN 70KDA"/>
    <property type="match status" value="1"/>
</dbReference>
<dbReference type="Gene3D" id="3.30.30.30">
    <property type="match status" value="1"/>
</dbReference>
<dbReference type="GO" id="GO:0140662">
    <property type="term" value="F:ATP-dependent protein folding chaperone"/>
    <property type="evidence" value="ECO:0007669"/>
    <property type="project" value="InterPro"/>
</dbReference>
<dbReference type="Proteomes" id="UP001161247">
    <property type="component" value="Chromosome 2"/>
</dbReference>
<keyword evidence="6" id="KW-1185">Reference proteome</keyword>
<dbReference type="Gene3D" id="2.60.34.10">
    <property type="entry name" value="Substrate Binding Domain Of DNAk, Chain A, domain 1"/>
    <property type="match status" value="1"/>
</dbReference>
<evidence type="ECO:0000256" key="3">
    <source>
        <dbReference type="ARBA" id="ARBA00022840"/>
    </source>
</evidence>
<dbReference type="Gene3D" id="3.90.640.10">
    <property type="entry name" value="Actin, Chain A, domain 4"/>
    <property type="match status" value="1"/>
</dbReference>
<dbReference type="PRINTS" id="PR00301">
    <property type="entry name" value="HEATSHOCK70"/>
</dbReference>
<dbReference type="InterPro" id="IPR018181">
    <property type="entry name" value="Heat_shock_70_CS"/>
</dbReference>
<dbReference type="InterPro" id="IPR013126">
    <property type="entry name" value="Hsp_70_fam"/>
</dbReference>
<keyword evidence="2 4" id="KW-0547">Nucleotide-binding</keyword>
<dbReference type="GO" id="GO:0005524">
    <property type="term" value="F:ATP binding"/>
    <property type="evidence" value="ECO:0007669"/>
    <property type="project" value="UniProtKB-KW"/>
</dbReference>
<reference evidence="5" key="1">
    <citation type="submission" date="2023-03" db="EMBL/GenBank/DDBJ databases">
        <authorList>
            <person name="Julca I."/>
        </authorList>
    </citation>
    <scope>NUCLEOTIDE SEQUENCE</scope>
</reference>
<dbReference type="FunFam" id="2.60.34.10:FF:000012">
    <property type="entry name" value="Heat shock 70 kDa protein"/>
    <property type="match status" value="1"/>
</dbReference>
<accession>A0AAV1CEF6</accession>
<dbReference type="FunFam" id="3.30.420.40:FF:000026">
    <property type="entry name" value="Heat shock protein 70"/>
    <property type="match status" value="1"/>
</dbReference>
<dbReference type="InterPro" id="IPR043129">
    <property type="entry name" value="ATPase_NBD"/>
</dbReference>
<dbReference type="SUPFAM" id="SSF100920">
    <property type="entry name" value="Heat shock protein 70kD (HSP70), peptide-binding domain"/>
    <property type="match status" value="1"/>
</dbReference>
<dbReference type="SUPFAM" id="SSF100934">
    <property type="entry name" value="Heat shock protein 70kD (HSP70), C-terminal subdomain"/>
    <property type="match status" value="1"/>
</dbReference>
<proteinExistence type="inferred from homology"/>
<organism evidence="5 6">
    <name type="scientific">Oldenlandia corymbosa var. corymbosa</name>
    <dbReference type="NCBI Taxonomy" id="529605"/>
    <lineage>
        <taxon>Eukaryota</taxon>
        <taxon>Viridiplantae</taxon>
        <taxon>Streptophyta</taxon>
        <taxon>Embryophyta</taxon>
        <taxon>Tracheophyta</taxon>
        <taxon>Spermatophyta</taxon>
        <taxon>Magnoliopsida</taxon>
        <taxon>eudicotyledons</taxon>
        <taxon>Gunneridae</taxon>
        <taxon>Pentapetalae</taxon>
        <taxon>asterids</taxon>
        <taxon>lamiids</taxon>
        <taxon>Gentianales</taxon>
        <taxon>Rubiaceae</taxon>
        <taxon>Rubioideae</taxon>
        <taxon>Spermacoceae</taxon>
        <taxon>Hedyotis-Oldenlandia complex</taxon>
        <taxon>Oldenlandia</taxon>
    </lineage>
</organism>
<evidence type="ECO:0000256" key="4">
    <source>
        <dbReference type="RuleBase" id="RU003322"/>
    </source>
</evidence>
<dbReference type="AlphaFoldDB" id="A0AAV1CEF6"/>
<name>A0AAV1CEF6_OLDCO</name>
<dbReference type="FunFam" id="3.30.30.30:FF:000001">
    <property type="entry name" value="heat shock 70 kDa protein-like"/>
    <property type="match status" value="1"/>
</dbReference>
<dbReference type="SUPFAM" id="SSF53067">
    <property type="entry name" value="Actin-like ATPase domain"/>
    <property type="match status" value="2"/>
</dbReference>
<dbReference type="InterPro" id="IPR029048">
    <property type="entry name" value="HSP70_C_sf"/>
</dbReference>
<evidence type="ECO:0000256" key="1">
    <source>
        <dbReference type="ARBA" id="ARBA00007381"/>
    </source>
</evidence>
<evidence type="ECO:0000256" key="2">
    <source>
        <dbReference type="ARBA" id="ARBA00022741"/>
    </source>
</evidence>
<dbReference type="InterPro" id="IPR029047">
    <property type="entry name" value="HSP70_peptide-bd_sf"/>
</dbReference>
<dbReference type="PROSITE" id="PS01036">
    <property type="entry name" value="HSP70_3"/>
    <property type="match status" value="1"/>
</dbReference>
<protein>
    <submittedName>
        <fullName evidence="5">OLC1v1029321C1</fullName>
    </submittedName>
</protein>
<dbReference type="PROSITE" id="PS00329">
    <property type="entry name" value="HSP70_2"/>
    <property type="match status" value="1"/>
</dbReference>
<dbReference type="FunFam" id="3.90.640.10:FF:000002">
    <property type="entry name" value="Heat shock 70 kDa"/>
    <property type="match status" value="1"/>
</dbReference>
<keyword evidence="3 4" id="KW-0067">ATP-binding</keyword>